<sequence>VKNPHKHAPYTNLNPNGRVPAPADNSDSSLFMVRGSLRYCSIVERYDKEPRYLSEVWEGALADRDFIPRFGQMVRPMYFHGGEIPTVIVKSTDEVPRVLGVLDVLPKDKEYLV</sequence>
<name>A0A292Q751_9PEZI</name>
<feature type="non-terminal residue" evidence="2">
    <location>
        <position position="1"/>
    </location>
</feature>
<proteinExistence type="predicted"/>
<dbReference type="Proteomes" id="UP001412239">
    <property type="component" value="Unassembled WGS sequence"/>
</dbReference>
<accession>A0A292Q751</accession>
<protein>
    <submittedName>
        <fullName evidence="2">Uncharacterized protein</fullName>
    </submittedName>
</protein>
<dbReference type="EMBL" id="LN890945">
    <property type="protein sequence ID" value="CUS15642.1"/>
    <property type="molecule type" value="Genomic_DNA"/>
</dbReference>
<keyword evidence="3" id="KW-1185">Reference proteome</keyword>
<dbReference type="Gene3D" id="1.20.1050.130">
    <property type="match status" value="1"/>
</dbReference>
<gene>
    <name evidence="2" type="ORF">GSTUAT00000345001</name>
</gene>
<organism evidence="2 3">
    <name type="scientific">Tuber aestivum</name>
    <name type="common">summer truffle</name>
    <dbReference type="NCBI Taxonomy" id="59557"/>
    <lineage>
        <taxon>Eukaryota</taxon>
        <taxon>Fungi</taxon>
        <taxon>Dikarya</taxon>
        <taxon>Ascomycota</taxon>
        <taxon>Pezizomycotina</taxon>
        <taxon>Pezizomycetes</taxon>
        <taxon>Pezizales</taxon>
        <taxon>Tuberaceae</taxon>
        <taxon>Tuber</taxon>
    </lineage>
</organism>
<reference evidence="2" key="1">
    <citation type="submission" date="2015-10" db="EMBL/GenBank/DDBJ databases">
        <authorList>
            <person name="Regsiter A."/>
            <person name="william w."/>
        </authorList>
    </citation>
    <scope>NUCLEOTIDE SEQUENCE</scope>
    <source>
        <strain evidence="2">Montdore</strain>
    </source>
</reference>
<feature type="region of interest" description="Disordered" evidence="1">
    <location>
        <begin position="1"/>
        <end position="26"/>
    </location>
</feature>
<feature type="non-terminal residue" evidence="2">
    <location>
        <position position="113"/>
    </location>
</feature>
<evidence type="ECO:0000313" key="3">
    <source>
        <dbReference type="Proteomes" id="UP001412239"/>
    </source>
</evidence>
<evidence type="ECO:0000313" key="2">
    <source>
        <dbReference type="EMBL" id="CUS15642.1"/>
    </source>
</evidence>
<dbReference type="AlphaFoldDB" id="A0A292Q751"/>
<evidence type="ECO:0000256" key="1">
    <source>
        <dbReference type="SAM" id="MobiDB-lite"/>
    </source>
</evidence>